<feature type="transmembrane region" description="Helical" evidence="2">
    <location>
        <begin position="35"/>
        <end position="52"/>
    </location>
</feature>
<keyword evidence="2" id="KW-1133">Transmembrane helix</keyword>
<gene>
    <name evidence="4" type="ORF">HB844_07240</name>
</gene>
<feature type="compositionally biased region" description="Polar residues" evidence="1">
    <location>
        <begin position="536"/>
        <end position="557"/>
    </location>
</feature>
<dbReference type="Pfam" id="PF13559">
    <property type="entry name" value="DUF4129"/>
    <property type="match status" value="1"/>
</dbReference>
<feature type="transmembrane region" description="Helical" evidence="2">
    <location>
        <begin position="7"/>
        <end position="29"/>
    </location>
</feature>
<comment type="caution">
    <text evidence="4">The sequence shown here is derived from an EMBL/GenBank/DDBJ whole genome shotgun (WGS) entry which is preliminary data.</text>
</comment>
<dbReference type="SMART" id="SM00460">
    <property type="entry name" value="TGc"/>
    <property type="match status" value="1"/>
</dbReference>
<dbReference type="EMBL" id="JAARPY010000006">
    <property type="protein sequence ID" value="MBC1398658.1"/>
    <property type="molecule type" value="Genomic_DNA"/>
</dbReference>
<feature type="domain" description="Transglutaminase-like" evidence="3">
    <location>
        <begin position="458"/>
        <end position="532"/>
    </location>
</feature>
<feature type="transmembrane region" description="Helical" evidence="2">
    <location>
        <begin position="59"/>
        <end position="76"/>
    </location>
</feature>
<dbReference type="Proteomes" id="UP000571128">
    <property type="component" value="Unassembled WGS sequence"/>
</dbReference>
<reference evidence="4 5" key="1">
    <citation type="submission" date="2020-03" db="EMBL/GenBank/DDBJ databases">
        <title>Soil Listeria distribution.</title>
        <authorList>
            <person name="Liao J."/>
            <person name="Wiedmann M."/>
        </authorList>
    </citation>
    <scope>NUCLEOTIDE SEQUENCE [LARGE SCALE GENOMIC DNA]</scope>
    <source>
        <strain evidence="4 5">FSL L7-1645</strain>
    </source>
</reference>
<dbReference type="AlphaFoldDB" id="A0A841YEU7"/>
<dbReference type="InterPro" id="IPR002931">
    <property type="entry name" value="Transglutaminase-like"/>
</dbReference>
<feature type="transmembrane region" description="Helical" evidence="2">
    <location>
        <begin position="161"/>
        <end position="178"/>
    </location>
</feature>
<dbReference type="InterPro" id="IPR025403">
    <property type="entry name" value="TgpA-like_C"/>
</dbReference>
<feature type="region of interest" description="Disordered" evidence="1">
    <location>
        <begin position="536"/>
        <end position="591"/>
    </location>
</feature>
<feature type="transmembrane region" description="Helical" evidence="2">
    <location>
        <begin position="137"/>
        <end position="155"/>
    </location>
</feature>
<evidence type="ECO:0000313" key="5">
    <source>
        <dbReference type="Proteomes" id="UP000571128"/>
    </source>
</evidence>
<accession>A0A841YEU7</accession>
<sequence length="710" mass="81432">MMRSKVITLILYLLSVLLISEWIYPFIFLTDLKNPLFMVIYLAISLAVFFLGWRFYVTIPIHLVSIYLLMGIYFHQGRPLDPKFLSDFIQIIEKGFRDLLSFNAYDISIAFITLIFFVAIWLLNYITSFTILKKQRIMSVLALTVAYIAVVNTFTEYAGQMALVRTVIIGFLLLHFALSKRLETPNRLSGLTEKKRPILYHLSMILLIIIFLSSALLFPQQKPVFDDPVPYIRETLGMNTTRTVGYSEDDSELGGALKPDHSQVFQVWSEKEHYYRVETKRTYTGRGWATPNRTSLEKFKSGESFPLTLTDDFDTTKQVLDIQFDSANNYLVYPYGTEMFTKEGATFSLSDETEKVTPNAAIRDYSLTAFEPVYDIKRMKEANFNSLSETFLKAYTNLPDELPKRVRDLAAKVTKDADTPYDQAKAIENFLSFTGGFRYSTEDAKATPQNADYVDQFLFETKVGYCDNFSSSMIVMLRSLGIPARFAKGFTSGDKVRSENGKTLFSVKNSNAHSWPEVYFPGTGWVPFEPTATFQNPEEFSDSSTERQVTSDAPSTSEENEAPAQRETPEQRKNAEQGTDTKTAAQNETDSAKKEATQSLLILWIALGASFVIAVLMFFFRKSIRLFWFKRGIQNDKWDFQTSYRKLLRLLKAYDYLREPSETLSSFASRIQIDGFTSLTLAYENWLYGEESTSFPKEDFERVIRALRSK</sequence>
<organism evidence="4 5">
    <name type="scientific">Listeria fleischmannii</name>
    <dbReference type="NCBI Taxonomy" id="1069827"/>
    <lineage>
        <taxon>Bacteria</taxon>
        <taxon>Bacillati</taxon>
        <taxon>Bacillota</taxon>
        <taxon>Bacilli</taxon>
        <taxon>Bacillales</taxon>
        <taxon>Listeriaceae</taxon>
        <taxon>Listeria</taxon>
    </lineage>
</organism>
<proteinExistence type="predicted"/>
<evidence type="ECO:0000256" key="2">
    <source>
        <dbReference type="SAM" id="Phobius"/>
    </source>
</evidence>
<dbReference type="PANTHER" id="PTHR42736">
    <property type="entry name" value="PROTEIN-GLUTAMINE GAMMA-GLUTAMYLTRANSFERASE"/>
    <property type="match status" value="1"/>
</dbReference>
<dbReference type="InterPro" id="IPR038765">
    <property type="entry name" value="Papain-like_cys_pep_sf"/>
</dbReference>
<dbReference type="PANTHER" id="PTHR42736:SF1">
    <property type="entry name" value="PROTEIN-GLUTAMINE GAMMA-GLUTAMYLTRANSFERASE"/>
    <property type="match status" value="1"/>
</dbReference>
<evidence type="ECO:0000313" key="4">
    <source>
        <dbReference type="EMBL" id="MBC1398658.1"/>
    </source>
</evidence>
<feature type="transmembrane region" description="Helical" evidence="2">
    <location>
        <begin position="198"/>
        <end position="218"/>
    </location>
</feature>
<evidence type="ECO:0000256" key="1">
    <source>
        <dbReference type="SAM" id="MobiDB-lite"/>
    </source>
</evidence>
<feature type="transmembrane region" description="Helical" evidence="2">
    <location>
        <begin position="107"/>
        <end position="125"/>
    </location>
</feature>
<dbReference type="SUPFAM" id="SSF54001">
    <property type="entry name" value="Cysteine proteinases"/>
    <property type="match status" value="1"/>
</dbReference>
<evidence type="ECO:0000259" key="3">
    <source>
        <dbReference type="SMART" id="SM00460"/>
    </source>
</evidence>
<feature type="compositionally biased region" description="Polar residues" evidence="1">
    <location>
        <begin position="576"/>
        <end position="589"/>
    </location>
</feature>
<dbReference type="Pfam" id="PF11992">
    <property type="entry name" value="TgpA_N"/>
    <property type="match status" value="1"/>
</dbReference>
<keyword evidence="2" id="KW-0812">Transmembrane</keyword>
<feature type="transmembrane region" description="Helical" evidence="2">
    <location>
        <begin position="601"/>
        <end position="620"/>
    </location>
</feature>
<name>A0A841YEU7_9LIST</name>
<protein>
    <submittedName>
        <fullName evidence="4">Transglutaminase domain-containing protein</fullName>
    </submittedName>
</protein>
<dbReference type="Gene3D" id="3.10.620.30">
    <property type="match status" value="1"/>
</dbReference>
<keyword evidence="2" id="KW-0472">Membrane</keyword>
<dbReference type="Pfam" id="PF01841">
    <property type="entry name" value="Transglut_core"/>
    <property type="match status" value="1"/>
</dbReference>
<dbReference type="InterPro" id="IPR021878">
    <property type="entry name" value="TgpA_N"/>
</dbReference>
<dbReference type="InterPro" id="IPR052901">
    <property type="entry name" value="Bact_TGase-like"/>
</dbReference>